<comment type="catalytic activity">
    <reaction evidence="11">
        <text>2-deoxy-scyllo-inosamine + NADP(+) = 3-amino-2,3-dideoxy-scyllo-inosose + NADPH + H(+)</text>
        <dbReference type="Rhea" id="RHEA:33879"/>
        <dbReference type="ChEBI" id="CHEBI:15378"/>
        <dbReference type="ChEBI" id="CHEBI:57783"/>
        <dbReference type="ChEBI" id="CHEBI:58349"/>
        <dbReference type="ChEBI" id="CHEBI:65002"/>
        <dbReference type="ChEBI" id="CHEBI:65003"/>
        <dbReference type="EC" id="1.1.1.329"/>
    </reaction>
</comment>
<dbReference type="InterPro" id="IPR036291">
    <property type="entry name" value="NAD(P)-bd_dom_sf"/>
</dbReference>
<evidence type="ECO:0000256" key="1">
    <source>
        <dbReference type="ARBA" id="ARBA00001947"/>
    </source>
</evidence>
<dbReference type="InterPro" id="IPR050129">
    <property type="entry name" value="Zn_alcohol_dh"/>
</dbReference>
<dbReference type="SUPFAM" id="SSF50129">
    <property type="entry name" value="GroES-like"/>
    <property type="match status" value="1"/>
</dbReference>
<comment type="catalytic activity">
    <reaction evidence="10">
        <text>2-deoxy-scyllo-inosamine + NAD(+) = 3-amino-2,3-dideoxy-scyllo-inosose + NADH + H(+)</text>
        <dbReference type="Rhea" id="RHEA:33883"/>
        <dbReference type="ChEBI" id="CHEBI:15378"/>
        <dbReference type="ChEBI" id="CHEBI:57540"/>
        <dbReference type="ChEBI" id="CHEBI:57945"/>
        <dbReference type="ChEBI" id="CHEBI:65002"/>
        <dbReference type="ChEBI" id="CHEBI:65003"/>
        <dbReference type="EC" id="1.1.1.329"/>
    </reaction>
</comment>
<dbReference type="SUPFAM" id="SSF51735">
    <property type="entry name" value="NAD(P)-binding Rossmann-fold domains"/>
    <property type="match status" value="1"/>
</dbReference>
<dbReference type="Pfam" id="PF16912">
    <property type="entry name" value="Glu_dehyd_C"/>
    <property type="match status" value="1"/>
</dbReference>
<protein>
    <recommendedName>
        <fullName evidence="9">2-deoxy-scyllo-inosamine dehydrogenase</fullName>
        <ecNumber evidence="8">1.1.1.329</ecNumber>
    </recommendedName>
</protein>
<evidence type="ECO:0000256" key="8">
    <source>
        <dbReference type="ARBA" id="ARBA00039102"/>
    </source>
</evidence>
<gene>
    <name evidence="14" type="ORF">NP777_06145</name>
</gene>
<sequence length="324" mass="33548">MRVLRVDRPGAVVLAECPSAEPRADEVVVFPRAVGLCGTDLELIDGGLDPAYASYPLVLGHEWSGVLSDGTPVVGEGIIPCGGCRSCRRGATNLCETYDEVGFTRPGAAADEVLVPSSLLHPLAPEVDLAAAALTEPMAVVLRGLRRVAPVPGLRALVIGDGTIGLLAAHLLRLWSPVEVCVLGLRPDQADLVTAAGASRFALTPKEAGTDFDVVVEAAGAPAAVETALATARRGGTVLLLGVAGHGRTAALRIDDLVNADLTVLGSFSYTSSAWRETVSLLNSGQVEPGFLITHSFPLSQADRALSMLKDSTGPRGKVLLTLP</sequence>
<evidence type="ECO:0000256" key="5">
    <source>
        <dbReference type="ARBA" id="ARBA00037678"/>
    </source>
</evidence>
<evidence type="ECO:0000256" key="3">
    <source>
        <dbReference type="ARBA" id="ARBA00022833"/>
    </source>
</evidence>
<evidence type="ECO:0000313" key="14">
    <source>
        <dbReference type="EMBL" id="MCQ8187838.1"/>
    </source>
</evidence>
<dbReference type="InterPro" id="IPR013154">
    <property type="entry name" value="ADH-like_N"/>
</dbReference>
<dbReference type="InterPro" id="IPR031640">
    <property type="entry name" value="Glu_dehyd_C"/>
</dbReference>
<reference evidence="14 15" key="1">
    <citation type="submission" date="2022-07" db="EMBL/GenBank/DDBJ databases">
        <authorList>
            <person name="Phongsopitanun W."/>
            <person name="Tanasupawat S."/>
        </authorList>
    </citation>
    <scope>NUCLEOTIDE SEQUENCE [LARGE SCALE GENOMIC DNA]</scope>
    <source>
        <strain evidence="14 15">RCU-064</strain>
    </source>
</reference>
<dbReference type="Proteomes" id="UP001204746">
    <property type="component" value="Unassembled WGS sequence"/>
</dbReference>
<proteinExistence type="inferred from homology"/>
<comment type="pathway">
    <text evidence="6">Metabolic intermediate biosynthesis; 2-deoxystreptamine biosynthesis; 2-deoxystreptamine from D-glucose 6-phosphate: step 3/4.</text>
</comment>
<evidence type="ECO:0000256" key="4">
    <source>
        <dbReference type="ARBA" id="ARBA00023002"/>
    </source>
</evidence>
<comment type="cofactor">
    <cofactor evidence="1">
        <name>Zn(2+)</name>
        <dbReference type="ChEBI" id="CHEBI:29105"/>
    </cofactor>
</comment>
<dbReference type="EC" id="1.1.1.329" evidence="8"/>
<organism evidence="14 15">
    <name type="scientific">Streptomyces rugosispiralis</name>
    <dbReference type="NCBI Taxonomy" id="2967341"/>
    <lineage>
        <taxon>Bacteria</taxon>
        <taxon>Bacillati</taxon>
        <taxon>Actinomycetota</taxon>
        <taxon>Actinomycetes</taxon>
        <taxon>Kitasatosporales</taxon>
        <taxon>Streptomycetaceae</taxon>
        <taxon>Streptomyces</taxon>
    </lineage>
</organism>
<keyword evidence="3" id="KW-0862">Zinc</keyword>
<evidence type="ECO:0000313" key="15">
    <source>
        <dbReference type="Proteomes" id="UP001204746"/>
    </source>
</evidence>
<evidence type="ECO:0000256" key="7">
    <source>
        <dbReference type="ARBA" id="ARBA00038004"/>
    </source>
</evidence>
<keyword evidence="15" id="KW-1185">Reference proteome</keyword>
<dbReference type="Gene3D" id="3.90.180.10">
    <property type="entry name" value="Medium-chain alcohol dehydrogenases, catalytic domain"/>
    <property type="match status" value="1"/>
</dbReference>
<evidence type="ECO:0000256" key="6">
    <source>
        <dbReference type="ARBA" id="ARBA00037908"/>
    </source>
</evidence>
<evidence type="ECO:0000259" key="12">
    <source>
        <dbReference type="Pfam" id="PF08240"/>
    </source>
</evidence>
<comment type="function">
    <text evidence="5">Catalyzes the oxidation of 2-deoxy-scyllo-inosamine (DOIA) with NAD(+) or NADP(+), forming 3-amino-2,3-dideoxy-scyllo-inosose (amino-DOI).</text>
</comment>
<comment type="caution">
    <text evidence="14">The sequence shown here is derived from an EMBL/GenBank/DDBJ whole genome shotgun (WGS) entry which is preliminary data.</text>
</comment>
<dbReference type="InterPro" id="IPR011032">
    <property type="entry name" value="GroES-like_sf"/>
</dbReference>
<evidence type="ECO:0000256" key="2">
    <source>
        <dbReference type="ARBA" id="ARBA00022723"/>
    </source>
</evidence>
<dbReference type="EMBL" id="JANIAA010000002">
    <property type="protein sequence ID" value="MCQ8187838.1"/>
    <property type="molecule type" value="Genomic_DNA"/>
</dbReference>
<evidence type="ECO:0000256" key="9">
    <source>
        <dbReference type="ARBA" id="ARBA00039387"/>
    </source>
</evidence>
<dbReference type="Gene3D" id="3.40.50.720">
    <property type="entry name" value="NAD(P)-binding Rossmann-like Domain"/>
    <property type="match status" value="1"/>
</dbReference>
<keyword evidence="2" id="KW-0479">Metal-binding</keyword>
<feature type="domain" description="Alcohol dehydrogenase-like N-terminal" evidence="12">
    <location>
        <begin position="24"/>
        <end position="123"/>
    </location>
</feature>
<dbReference type="PANTHER" id="PTHR43401:SF2">
    <property type="entry name" value="L-THREONINE 3-DEHYDROGENASE"/>
    <property type="match status" value="1"/>
</dbReference>
<accession>A0ABT1URU0</accession>
<dbReference type="Pfam" id="PF08240">
    <property type="entry name" value="ADH_N"/>
    <property type="match status" value="1"/>
</dbReference>
<evidence type="ECO:0000256" key="10">
    <source>
        <dbReference type="ARBA" id="ARBA00048685"/>
    </source>
</evidence>
<keyword evidence="4" id="KW-0560">Oxidoreductase</keyword>
<evidence type="ECO:0000259" key="13">
    <source>
        <dbReference type="Pfam" id="PF16912"/>
    </source>
</evidence>
<evidence type="ECO:0000256" key="11">
    <source>
        <dbReference type="ARBA" id="ARBA00049085"/>
    </source>
</evidence>
<name>A0ABT1URU0_9ACTN</name>
<comment type="similarity">
    <text evidence="7">Belongs to the zinc-containing alcohol dehydrogenase family. DOIA dehydrogenase subfamily.</text>
</comment>
<dbReference type="RefSeq" id="WP_256649009.1">
    <property type="nucleotide sequence ID" value="NZ_JANIAA010000002.1"/>
</dbReference>
<dbReference type="PANTHER" id="PTHR43401">
    <property type="entry name" value="L-THREONINE 3-DEHYDROGENASE"/>
    <property type="match status" value="1"/>
</dbReference>
<feature type="domain" description="Glucose dehydrogenase C-terminal" evidence="13">
    <location>
        <begin position="134"/>
        <end position="308"/>
    </location>
</feature>